<protein>
    <recommendedName>
        <fullName evidence="3">DUF541 domain-containing protein</fullName>
    </recommendedName>
</protein>
<organism evidence="1 2">
    <name type="scientific">Shewanella gelidii</name>
    <dbReference type="NCBI Taxonomy" id="1642821"/>
    <lineage>
        <taxon>Bacteria</taxon>
        <taxon>Pseudomonadati</taxon>
        <taxon>Pseudomonadota</taxon>
        <taxon>Gammaproteobacteria</taxon>
        <taxon>Alteromonadales</taxon>
        <taxon>Shewanellaceae</taxon>
        <taxon>Shewanella</taxon>
    </lineage>
</organism>
<sequence>MNLKPIGLTLFLALPVLADTELKGSPDELRRFLHPEVKTISMTQDAEIVAFKDQAVISLLVTTEDDKLAVSLQKNSKIRASISSALEAQNIPLSRIKNSKFSTSPDYGWFGKNPDSYKVTNTVTVRINNESGMQSIAKIVDSYDEVSLVDTQYEHSEKEAFTQKVKEKALNKVLAQKAFYSKTLGINLKAVSFSDHATAVNEEIERIQVTGSRMDKSYSSSKHSHEPMHASFEKVTYSANVTVTFIAE</sequence>
<gene>
    <name evidence="1" type="ORF">GCM10009332_24630</name>
</gene>
<keyword evidence="2" id="KW-1185">Reference proteome</keyword>
<dbReference type="Proteomes" id="UP000613743">
    <property type="component" value="Unassembled WGS sequence"/>
</dbReference>
<dbReference type="RefSeq" id="WP_188921376.1">
    <property type="nucleotide sequence ID" value="NZ_BMPZ01000007.1"/>
</dbReference>
<dbReference type="EMBL" id="BMPZ01000007">
    <property type="protein sequence ID" value="GGI86367.1"/>
    <property type="molecule type" value="Genomic_DNA"/>
</dbReference>
<evidence type="ECO:0008006" key="3">
    <source>
        <dbReference type="Google" id="ProtNLM"/>
    </source>
</evidence>
<dbReference type="Gene3D" id="3.30.110.170">
    <property type="entry name" value="Protein of unknown function (DUF541), domain 1"/>
    <property type="match status" value="1"/>
</dbReference>
<proteinExistence type="predicted"/>
<dbReference type="Gene3D" id="3.30.70.2970">
    <property type="entry name" value="Protein of unknown function (DUF541), domain 2"/>
    <property type="match status" value="1"/>
</dbReference>
<evidence type="ECO:0000313" key="2">
    <source>
        <dbReference type="Proteomes" id="UP000613743"/>
    </source>
</evidence>
<accession>A0A917JX64</accession>
<reference evidence="1" key="2">
    <citation type="submission" date="2020-09" db="EMBL/GenBank/DDBJ databases">
        <authorList>
            <person name="Sun Q."/>
            <person name="Ohkuma M."/>
        </authorList>
    </citation>
    <scope>NUCLEOTIDE SEQUENCE</scope>
    <source>
        <strain evidence="1">JCM 30804</strain>
    </source>
</reference>
<reference evidence="1" key="1">
    <citation type="journal article" date="2014" name="Int. J. Syst. Evol. Microbiol.">
        <title>Complete genome sequence of Corynebacterium casei LMG S-19264T (=DSM 44701T), isolated from a smear-ripened cheese.</title>
        <authorList>
            <consortium name="US DOE Joint Genome Institute (JGI-PGF)"/>
            <person name="Walter F."/>
            <person name="Albersmeier A."/>
            <person name="Kalinowski J."/>
            <person name="Ruckert C."/>
        </authorList>
    </citation>
    <scope>NUCLEOTIDE SEQUENCE</scope>
    <source>
        <strain evidence="1">JCM 30804</strain>
    </source>
</reference>
<dbReference type="InterPro" id="IPR007497">
    <property type="entry name" value="SIMPL/DUF541"/>
</dbReference>
<evidence type="ECO:0000313" key="1">
    <source>
        <dbReference type="EMBL" id="GGI86367.1"/>
    </source>
</evidence>
<dbReference type="AlphaFoldDB" id="A0A917JX64"/>
<name>A0A917JX64_9GAMM</name>
<comment type="caution">
    <text evidence="1">The sequence shown here is derived from an EMBL/GenBank/DDBJ whole genome shotgun (WGS) entry which is preliminary data.</text>
</comment>
<dbReference type="Pfam" id="PF04402">
    <property type="entry name" value="SIMPL"/>
    <property type="match status" value="1"/>
</dbReference>